<keyword evidence="17" id="KW-1185">Reference proteome</keyword>
<keyword evidence="4" id="KW-0410">Iron transport</keyword>
<keyword evidence="8 12" id="KW-0798">TonB box</keyword>
<feature type="domain" description="TonB-dependent receptor-like beta-barrel" evidence="14">
    <location>
        <begin position="238"/>
        <end position="720"/>
    </location>
</feature>
<keyword evidence="16" id="KW-0675">Receptor</keyword>
<evidence type="ECO:0000256" key="8">
    <source>
        <dbReference type="ARBA" id="ARBA00023077"/>
    </source>
</evidence>
<evidence type="ECO:0000256" key="1">
    <source>
        <dbReference type="ARBA" id="ARBA00004571"/>
    </source>
</evidence>
<reference evidence="17" key="1">
    <citation type="submission" date="2023-07" db="EMBL/GenBank/DDBJ databases">
        <title>Shewanella mangrovi sp. nov., an acetaldehyde- degrading bacterium isolated from mangrove sediment.</title>
        <authorList>
            <person name="Liu Y."/>
        </authorList>
    </citation>
    <scope>NUCLEOTIDE SEQUENCE [LARGE SCALE GENOMIC DNA]</scope>
    <source>
        <strain evidence="17">C32</strain>
    </source>
</reference>
<keyword evidence="5 11" id="KW-0812">Transmembrane</keyword>
<evidence type="ECO:0000256" key="9">
    <source>
        <dbReference type="ARBA" id="ARBA00023136"/>
    </source>
</evidence>
<comment type="similarity">
    <text evidence="11 12">Belongs to the TonB-dependent receptor family.</text>
</comment>
<evidence type="ECO:0000256" key="5">
    <source>
        <dbReference type="ARBA" id="ARBA00022692"/>
    </source>
</evidence>
<evidence type="ECO:0000256" key="7">
    <source>
        <dbReference type="ARBA" id="ARBA00023065"/>
    </source>
</evidence>
<evidence type="ECO:0000256" key="13">
    <source>
        <dbReference type="SAM" id="SignalP"/>
    </source>
</evidence>
<dbReference type="InterPro" id="IPR012910">
    <property type="entry name" value="Plug_dom"/>
</dbReference>
<keyword evidence="2 11" id="KW-0813">Transport</keyword>
<protein>
    <submittedName>
        <fullName evidence="16">TonB-dependent receptor</fullName>
    </submittedName>
</protein>
<dbReference type="PANTHER" id="PTHR32552">
    <property type="entry name" value="FERRICHROME IRON RECEPTOR-RELATED"/>
    <property type="match status" value="1"/>
</dbReference>
<evidence type="ECO:0000256" key="12">
    <source>
        <dbReference type="RuleBase" id="RU003357"/>
    </source>
</evidence>
<dbReference type="InterPro" id="IPR036942">
    <property type="entry name" value="Beta-barrel_TonB_sf"/>
</dbReference>
<evidence type="ECO:0000256" key="3">
    <source>
        <dbReference type="ARBA" id="ARBA00022452"/>
    </source>
</evidence>
<dbReference type="EMBL" id="JAKOGG010000003">
    <property type="protein sequence ID" value="MCS4555909.1"/>
    <property type="molecule type" value="Genomic_DNA"/>
</dbReference>
<dbReference type="PANTHER" id="PTHR32552:SF81">
    <property type="entry name" value="TONB-DEPENDENT OUTER MEMBRANE RECEPTOR"/>
    <property type="match status" value="1"/>
</dbReference>
<dbReference type="RefSeq" id="WP_238895320.1">
    <property type="nucleotide sequence ID" value="NZ_JAKOGG010000003.1"/>
</dbReference>
<evidence type="ECO:0000313" key="16">
    <source>
        <dbReference type="EMBL" id="MCS4555909.1"/>
    </source>
</evidence>
<comment type="subcellular location">
    <subcellularLocation>
        <location evidence="1 11">Cell outer membrane</location>
        <topology evidence="1 11">Multi-pass membrane protein</topology>
    </subcellularLocation>
</comment>
<evidence type="ECO:0000256" key="2">
    <source>
        <dbReference type="ARBA" id="ARBA00022448"/>
    </source>
</evidence>
<evidence type="ECO:0000259" key="15">
    <source>
        <dbReference type="Pfam" id="PF07715"/>
    </source>
</evidence>
<keyword evidence="13" id="KW-0732">Signal</keyword>
<feature type="signal peptide" evidence="13">
    <location>
        <begin position="1"/>
        <end position="27"/>
    </location>
</feature>
<evidence type="ECO:0000256" key="6">
    <source>
        <dbReference type="ARBA" id="ARBA00023004"/>
    </source>
</evidence>
<name>A0ABT2FHV2_9GAMM</name>
<evidence type="ECO:0000256" key="11">
    <source>
        <dbReference type="PROSITE-ProRule" id="PRU01360"/>
    </source>
</evidence>
<evidence type="ECO:0000256" key="10">
    <source>
        <dbReference type="ARBA" id="ARBA00023237"/>
    </source>
</evidence>
<dbReference type="Pfam" id="PF00593">
    <property type="entry name" value="TonB_dep_Rec_b-barrel"/>
    <property type="match status" value="1"/>
</dbReference>
<sequence length="754" mass="83562">MVTLPYRQALLPLVVGSLLLSHNAAHADEADKAIEKITVTGEKGRRSMQDTAASVDVTTAWQIEQENIQSLYDILSKTPNVSQMYGNRGFTIRGISDEAGAVNPLTTIYIDGVPLPSQIADTGPSDLWDVAQVEVLRGPQSTIQGENALAGAVVINTEDPSMDWRGKARVQWSDPDDKRLSVATGGPLIQDELAFRFAADKHLFEGYTDNPTRGSKEDRLNSLMLRGKLLWTPSAISGLSVKLSYTRDDRDGPYMYTYNRLDLPGRVNTSDYANRSNAQTDLVALNVDYQLNDLWRLSSNTSYSQSDVLRRYDVDLRAESIGWANRVEDFKVLTQEFRANYQGEDLNAVIGLYASQHKTSSHLATLNSIVTPLSTINALLQSYGLDSDTATTVANNYGAALPIIPLDYQSVDDTKSENQALFTDLDYRLTDSWSVQLGFRYDHQTYDYSSVTGATFTGTLPNPDDFAPSGSTLNQLVGGINNAVLGLVSQTAGDNPLTSTTNDTFLPKFGVRYHFNDDASITATYQKAYRSGGTSFNIARSQAFEYAPEYTDNYEIAWRQSLTGLNAIFNANIYYVDWQDKQVTAAFGLNSYDTHVVNAGKAHLYGVEASFKQQLSSDVDWYLSYGYSKTQFDQFETVSGATVSNYSGEEFNYAPNHTASAGVNIFLSDNLSWNINANYRSKVYNDISANRIQLPSRTLFNTRVAYDADSWSAYVFAQNLFDRDYVQYIRLANNAQDGIIGAPRVVGIGVEARW</sequence>
<dbReference type="InterPro" id="IPR039426">
    <property type="entry name" value="TonB-dep_rcpt-like"/>
</dbReference>
<dbReference type="Proteomes" id="UP001201549">
    <property type="component" value="Unassembled WGS sequence"/>
</dbReference>
<evidence type="ECO:0000313" key="17">
    <source>
        <dbReference type="Proteomes" id="UP001201549"/>
    </source>
</evidence>
<evidence type="ECO:0000259" key="14">
    <source>
        <dbReference type="Pfam" id="PF00593"/>
    </source>
</evidence>
<keyword evidence="3 11" id="KW-1134">Transmembrane beta strand</keyword>
<dbReference type="CDD" id="cd01347">
    <property type="entry name" value="ligand_gated_channel"/>
    <property type="match status" value="1"/>
</dbReference>
<keyword evidence="9 11" id="KW-0472">Membrane</keyword>
<dbReference type="SUPFAM" id="SSF56935">
    <property type="entry name" value="Porins"/>
    <property type="match status" value="1"/>
</dbReference>
<dbReference type="Gene3D" id="2.40.170.20">
    <property type="entry name" value="TonB-dependent receptor, beta-barrel domain"/>
    <property type="match status" value="1"/>
</dbReference>
<dbReference type="Pfam" id="PF07715">
    <property type="entry name" value="Plug"/>
    <property type="match status" value="1"/>
</dbReference>
<feature type="domain" description="TonB-dependent receptor plug" evidence="15">
    <location>
        <begin position="48"/>
        <end position="152"/>
    </location>
</feature>
<gene>
    <name evidence="16" type="ORF">L9G74_05605</name>
</gene>
<keyword evidence="10 11" id="KW-0998">Cell outer membrane</keyword>
<keyword evidence="7" id="KW-0406">Ion transport</keyword>
<dbReference type="PROSITE" id="PS52016">
    <property type="entry name" value="TONB_DEPENDENT_REC_3"/>
    <property type="match status" value="1"/>
</dbReference>
<evidence type="ECO:0000256" key="4">
    <source>
        <dbReference type="ARBA" id="ARBA00022496"/>
    </source>
</evidence>
<dbReference type="InterPro" id="IPR000531">
    <property type="entry name" value="Beta-barrel_TonB"/>
</dbReference>
<proteinExistence type="inferred from homology"/>
<feature type="chain" id="PRO_5045484768" evidence="13">
    <location>
        <begin position="28"/>
        <end position="754"/>
    </location>
</feature>
<organism evidence="16 17">
    <name type="scientific">Shewanella electrica</name>
    <dbReference type="NCBI Taxonomy" id="515560"/>
    <lineage>
        <taxon>Bacteria</taxon>
        <taxon>Pseudomonadati</taxon>
        <taxon>Pseudomonadota</taxon>
        <taxon>Gammaproteobacteria</taxon>
        <taxon>Alteromonadales</taxon>
        <taxon>Shewanellaceae</taxon>
        <taxon>Shewanella</taxon>
    </lineage>
</organism>
<keyword evidence="6" id="KW-0408">Iron</keyword>
<comment type="caution">
    <text evidence="16">The sequence shown here is derived from an EMBL/GenBank/DDBJ whole genome shotgun (WGS) entry which is preliminary data.</text>
</comment>
<accession>A0ABT2FHV2</accession>